<keyword evidence="4" id="KW-1185">Reference proteome</keyword>
<dbReference type="SUPFAM" id="SSF47616">
    <property type="entry name" value="GST C-terminal domain-like"/>
    <property type="match status" value="1"/>
</dbReference>
<dbReference type="SFLD" id="SFLDG00358">
    <property type="entry name" value="Main_(cytGST)"/>
    <property type="match status" value="1"/>
</dbReference>
<dbReference type="InterPro" id="IPR004045">
    <property type="entry name" value="Glutathione_S-Trfase_N"/>
</dbReference>
<dbReference type="PANTHER" id="PTHR44051">
    <property type="entry name" value="GLUTATHIONE S-TRANSFERASE-RELATED"/>
    <property type="match status" value="1"/>
</dbReference>
<dbReference type="InterPro" id="IPR010987">
    <property type="entry name" value="Glutathione-S-Trfase_C-like"/>
</dbReference>
<dbReference type="SUPFAM" id="SSF52833">
    <property type="entry name" value="Thioredoxin-like"/>
    <property type="match status" value="1"/>
</dbReference>
<dbReference type="PROSITE" id="PS50404">
    <property type="entry name" value="GST_NTER"/>
    <property type="match status" value="1"/>
</dbReference>
<gene>
    <name evidence="3" type="ORF">KYN89_02575</name>
</gene>
<dbReference type="SFLD" id="SFLDS00019">
    <property type="entry name" value="Glutathione_Transferase_(cytos"/>
    <property type="match status" value="1"/>
</dbReference>
<dbReference type="InterPro" id="IPR036249">
    <property type="entry name" value="Thioredoxin-like_sf"/>
</dbReference>
<dbReference type="InterPro" id="IPR004046">
    <property type="entry name" value="GST_C"/>
</dbReference>
<comment type="caution">
    <text evidence="3">The sequence shown here is derived from an EMBL/GenBank/DDBJ whole genome shotgun (WGS) entry which is preliminary data.</text>
</comment>
<dbReference type="RefSeq" id="WP_222823664.1">
    <property type="nucleotide sequence ID" value="NZ_JAHWXP010000001.1"/>
</dbReference>
<feature type="domain" description="GST C-terminal" evidence="2">
    <location>
        <begin position="86"/>
        <end position="221"/>
    </location>
</feature>
<dbReference type="PROSITE" id="PS50405">
    <property type="entry name" value="GST_CTER"/>
    <property type="match status" value="1"/>
</dbReference>
<evidence type="ECO:0000313" key="4">
    <source>
        <dbReference type="Proteomes" id="UP000759298"/>
    </source>
</evidence>
<organism evidence="3 4">
    <name type="scientific">Alteriqipengyuania abyssalis</name>
    <dbReference type="NCBI Taxonomy" id="2860200"/>
    <lineage>
        <taxon>Bacteria</taxon>
        <taxon>Pseudomonadati</taxon>
        <taxon>Pseudomonadota</taxon>
        <taxon>Alphaproteobacteria</taxon>
        <taxon>Sphingomonadales</taxon>
        <taxon>Erythrobacteraceae</taxon>
        <taxon>Alteriqipengyuania</taxon>
    </lineage>
</organism>
<dbReference type="EMBL" id="JAHWXP010000001">
    <property type="protein sequence ID" value="MBY8335923.1"/>
    <property type="molecule type" value="Genomic_DNA"/>
</dbReference>
<dbReference type="CDD" id="cd03046">
    <property type="entry name" value="GST_N_GTT1_like"/>
    <property type="match status" value="1"/>
</dbReference>
<accession>A0ABS7PA36</accession>
<evidence type="ECO:0000259" key="2">
    <source>
        <dbReference type="PROSITE" id="PS50405"/>
    </source>
</evidence>
<dbReference type="Gene3D" id="1.20.1050.10">
    <property type="match status" value="1"/>
</dbReference>
<dbReference type="Pfam" id="PF00043">
    <property type="entry name" value="GST_C"/>
    <property type="match status" value="1"/>
</dbReference>
<dbReference type="SFLD" id="SFLDG01150">
    <property type="entry name" value="Main.1:_Beta-like"/>
    <property type="match status" value="1"/>
</dbReference>
<dbReference type="Gene3D" id="3.40.30.10">
    <property type="entry name" value="Glutaredoxin"/>
    <property type="match status" value="1"/>
</dbReference>
<dbReference type="InterPro" id="IPR036282">
    <property type="entry name" value="Glutathione-S-Trfase_C_sf"/>
</dbReference>
<sequence length="224" mass="25297">MITLHHLEYSQSFRILWLLEEIGAPYELKVYKRDAETRLAPAEYKALSPLGTAPVITDENGLVLAESNAVIDYILDMHPESPLRPAPGEAARVDYLFWFHAGVGSLMPMQFFNGLLTMMKARSPALVRSVIGLATDKVREMLVAPRLKVIFDKLESDLGRHTWLAGDRLTAADISMCYSIASADAQGKLEGRPNCQRWMKQMRETPSFQRAMEKDGRETFVFSF</sequence>
<protein>
    <submittedName>
        <fullName evidence="3">Glutathione S-transferase family protein</fullName>
    </submittedName>
</protein>
<name>A0ABS7PA36_9SPHN</name>
<dbReference type="InterPro" id="IPR040079">
    <property type="entry name" value="Glutathione_S-Trfase"/>
</dbReference>
<evidence type="ECO:0000313" key="3">
    <source>
        <dbReference type="EMBL" id="MBY8335923.1"/>
    </source>
</evidence>
<feature type="domain" description="GST N-terminal" evidence="1">
    <location>
        <begin position="1"/>
        <end position="82"/>
    </location>
</feature>
<reference evidence="3 4" key="1">
    <citation type="submission" date="2021-07" db="EMBL/GenBank/DDBJ databases">
        <title>Alteriqipengyuania abyssalis NZ-12B nov, sp.nov isolated from deep sea sponge in pacific ocean.</title>
        <authorList>
            <person name="Tareen S."/>
            <person name="Wink J."/>
        </authorList>
    </citation>
    <scope>NUCLEOTIDE SEQUENCE [LARGE SCALE GENOMIC DNA]</scope>
    <source>
        <strain evidence="3 4">NZ-12B</strain>
    </source>
</reference>
<evidence type="ECO:0000259" key="1">
    <source>
        <dbReference type="PROSITE" id="PS50404"/>
    </source>
</evidence>
<dbReference type="PANTHER" id="PTHR44051:SF9">
    <property type="entry name" value="GLUTATHIONE S-TRANSFERASE 1"/>
    <property type="match status" value="1"/>
</dbReference>
<proteinExistence type="predicted"/>
<dbReference type="Pfam" id="PF13409">
    <property type="entry name" value="GST_N_2"/>
    <property type="match status" value="1"/>
</dbReference>
<dbReference type="Proteomes" id="UP000759298">
    <property type="component" value="Unassembled WGS sequence"/>
</dbReference>